<keyword evidence="3" id="KW-1185">Reference proteome</keyword>
<sequence>MELFSLPICLLVLKGIVTWSIFQVRITSSAKGSSHSSASRDFTALSAETLALKTGISEFDRFGIRRLNVFFDCKVLCLHLSAGSSPLELKGLLQVIRSIFGPYVHRPLQTQCSVSPISDQRKNVAASQDDNIVLINKYNSSKTPPNAPRRNEAGFFTRADSPAPPFSKQMNFWPGQSSYLKPIPVNTIQFKSLNAAYASAMAPASVSPSPSSVSRHEYSSRFHPFNGRPEGFQERDGSADQDKRRHISSATKQSAVGNHCSGNYIDHQQQLEKKKNEDGYPSSVGKI</sequence>
<feature type="region of interest" description="Disordered" evidence="1">
    <location>
        <begin position="203"/>
        <end position="287"/>
    </location>
</feature>
<dbReference type="AlphaFoldDB" id="A0A565CMV6"/>
<comment type="caution">
    <text evidence="2">The sequence shown here is derived from an EMBL/GenBank/DDBJ whole genome shotgun (WGS) entry which is preliminary data.</text>
</comment>
<reference evidence="2" key="1">
    <citation type="submission" date="2019-07" db="EMBL/GenBank/DDBJ databases">
        <authorList>
            <person name="Dittberner H."/>
        </authorList>
    </citation>
    <scope>NUCLEOTIDE SEQUENCE [LARGE SCALE GENOMIC DNA]</scope>
</reference>
<dbReference type="Proteomes" id="UP000489600">
    <property type="component" value="Unassembled WGS sequence"/>
</dbReference>
<feature type="compositionally biased region" description="Low complexity" evidence="1">
    <location>
        <begin position="203"/>
        <end position="213"/>
    </location>
</feature>
<protein>
    <recommendedName>
        <fullName evidence="4">RNase H type-1 domain-containing protein</fullName>
    </recommendedName>
</protein>
<organism evidence="2 3">
    <name type="scientific">Arabis nemorensis</name>
    <dbReference type="NCBI Taxonomy" id="586526"/>
    <lineage>
        <taxon>Eukaryota</taxon>
        <taxon>Viridiplantae</taxon>
        <taxon>Streptophyta</taxon>
        <taxon>Embryophyta</taxon>
        <taxon>Tracheophyta</taxon>
        <taxon>Spermatophyta</taxon>
        <taxon>Magnoliopsida</taxon>
        <taxon>eudicotyledons</taxon>
        <taxon>Gunneridae</taxon>
        <taxon>Pentapetalae</taxon>
        <taxon>rosids</taxon>
        <taxon>malvids</taxon>
        <taxon>Brassicales</taxon>
        <taxon>Brassicaceae</taxon>
        <taxon>Arabideae</taxon>
        <taxon>Arabis</taxon>
    </lineage>
</organism>
<evidence type="ECO:0000256" key="1">
    <source>
        <dbReference type="SAM" id="MobiDB-lite"/>
    </source>
</evidence>
<feature type="compositionally biased region" description="Basic and acidic residues" evidence="1">
    <location>
        <begin position="269"/>
        <end position="278"/>
    </location>
</feature>
<gene>
    <name evidence="2" type="ORF">ANE_LOCUS25507</name>
</gene>
<feature type="compositionally biased region" description="Basic and acidic residues" evidence="1">
    <location>
        <begin position="231"/>
        <end position="243"/>
    </location>
</feature>
<accession>A0A565CMV6</accession>
<evidence type="ECO:0008006" key="4">
    <source>
        <dbReference type="Google" id="ProtNLM"/>
    </source>
</evidence>
<evidence type="ECO:0000313" key="3">
    <source>
        <dbReference type="Proteomes" id="UP000489600"/>
    </source>
</evidence>
<evidence type="ECO:0000313" key="2">
    <source>
        <dbReference type="EMBL" id="VVB15063.1"/>
    </source>
</evidence>
<name>A0A565CMV6_9BRAS</name>
<dbReference type="OrthoDB" id="60033at2759"/>
<dbReference type="EMBL" id="CABITT030000008">
    <property type="protein sequence ID" value="VVB15063.1"/>
    <property type="molecule type" value="Genomic_DNA"/>
</dbReference>
<proteinExistence type="predicted"/>